<keyword evidence="1" id="KW-0539">Nucleus</keyword>
<reference evidence="4 5" key="2">
    <citation type="submission" date="2015-05" db="EMBL/GenBank/DDBJ databases">
        <authorList>
            <person name="Morales-Cruz A."/>
            <person name="Amrine K.C."/>
            <person name="Cantu D."/>
        </authorList>
    </citation>
    <scope>NUCLEOTIDE SEQUENCE [LARGE SCALE GENOMIC DNA]</scope>
    <source>
        <strain evidence="4">UCRPC4</strain>
    </source>
</reference>
<name>A0A0G2E697_PHACM</name>
<dbReference type="PANTHER" id="PTHR47783">
    <property type="entry name" value="ZN(II)2CYS6 TRANSCRIPTION FACTOR (EUROFUNG)-RELATED"/>
    <property type="match status" value="1"/>
</dbReference>
<dbReference type="InterPro" id="IPR007219">
    <property type="entry name" value="XnlR_reg_dom"/>
</dbReference>
<feature type="compositionally biased region" description="Basic and acidic residues" evidence="2">
    <location>
        <begin position="1"/>
        <end position="17"/>
    </location>
</feature>
<gene>
    <name evidence="4" type="ORF">UCRPC4_g05054</name>
</gene>
<sequence length="674" mass="74278">MAQDIGMHKLEGLRLEGRIGPTPKTAKRGSAGSSEESEREEEQKSLTQQEEEQLRKEMRSGGDQEIVTIEDRRANERERIDTFYAVFFLDRVVSSGTGRPVTLRDKDIEISFPFRSDDESIRGWPAPFPPLIRIIHLYGRAADVLNGIKEVQQVTSETLKKLAGLEKDLTGIYQGLSPKLHFNAVNFQHYVKAEQGTNFILLHFWFHTLIVLLHQPTLFHSFGGNIQELLQLFPDSRELSMSSAKTIADILAFAELIDAKSFIGNPFTTQPIYIAACAFLAEIAHYSSSPSSRDVTPPAQRGERTTSSRPDKRAAKYTLLTAAANQNYQQCYKALKSLENYWAGARYILTALDQKSKGIMDPLLYTVEDVESAIEVPRQYPAFSTPGWRQSIAHNHSLSYPNMAARGRHGSNGAKDPLSPTANPIGWSLTGTMNSPNPNLSVLYSAPYAEPLAAMDFSTSQVPDMSHHRPGGAFQASPQTSKRLLTHASAGIPNSNMPSQTRFPTKQHYHNERMSDADLPLSLNSPAATSTSLGSGPSPNPNNPLNFPPTSQFTSSPSLPNMPPPLHDPLNTNPSSSFNHLSLTPNINYPNSTTSHLFNDATVMTIQSQDIDVNAPQNGFAFPNGETIPWLEYLPEDILSYFNDPSSHDGQQDQQQGQMVNNQQGTGADGAGTT</sequence>
<evidence type="ECO:0000256" key="2">
    <source>
        <dbReference type="SAM" id="MobiDB-lite"/>
    </source>
</evidence>
<dbReference type="AlphaFoldDB" id="A0A0G2E697"/>
<feature type="compositionally biased region" description="Basic and acidic residues" evidence="2">
    <location>
        <begin position="52"/>
        <end position="62"/>
    </location>
</feature>
<comment type="caution">
    <text evidence="4">The sequence shown here is derived from an EMBL/GenBank/DDBJ whole genome shotgun (WGS) entry which is preliminary data.</text>
</comment>
<evidence type="ECO:0000313" key="4">
    <source>
        <dbReference type="EMBL" id="KKY18209.1"/>
    </source>
</evidence>
<protein>
    <submittedName>
        <fullName evidence="4">Putative c6 transcription factor</fullName>
    </submittedName>
</protein>
<dbReference type="GO" id="GO:0003677">
    <property type="term" value="F:DNA binding"/>
    <property type="evidence" value="ECO:0007669"/>
    <property type="project" value="InterPro"/>
</dbReference>
<dbReference type="GO" id="GO:0008270">
    <property type="term" value="F:zinc ion binding"/>
    <property type="evidence" value="ECO:0007669"/>
    <property type="project" value="InterPro"/>
</dbReference>
<proteinExistence type="predicted"/>
<evidence type="ECO:0000256" key="1">
    <source>
        <dbReference type="ARBA" id="ARBA00023242"/>
    </source>
</evidence>
<feature type="compositionally biased region" description="Basic and acidic residues" evidence="2">
    <location>
        <begin position="301"/>
        <end position="312"/>
    </location>
</feature>
<feature type="region of interest" description="Disordered" evidence="2">
    <location>
        <begin position="517"/>
        <end position="579"/>
    </location>
</feature>
<reference evidence="4 5" key="1">
    <citation type="submission" date="2015-05" db="EMBL/GenBank/DDBJ databases">
        <title>Distinctive expansion of gene families associated with plant cell wall degradation and secondary metabolism in the genomes of grapevine trunk pathogens.</title>
        <authorList>
            <person name="Lawrence D.P."/>
            <person name="Travadon R."/>
            <person name="Rolshausen P.E."/>
            <person name="Baumgartner K."/>
        </authorList>
    </citation>
    <scope>NUCLEOTIDE SEQUENCE [LARGE SCALE GENOMIC DNA]</scope>
    <source>
        <strain evidence="4">UCRPC4</strain>
    </source>
</reference>
<feature type="compositionally biased region" description="Low complexity" evidence="2">
    <location>
        <begin position="652"/>
        <end position="666"/>
    </location>
</feature>
<dbReference type="OrthoDB" id="2354469at2759"/>
<feature type="region of interest" description="Disordered" evidence="2">
    <location>
        <begin position="641"/>
        <end position="674"/>
    </location>
</feature>
<dbReference type="Proteomes" id="UP000053317">
    <property type="component" value="Unassembled WGS sequence"/>
</dbReference>
<feature type="domain" description="Xylanolytic transcriptional activator regulatory" evidence="3">
    <location>
        <begin position="1"/>
        <end position="119"/>
    </location>
</feature>
<organism evidence="4 5">
    <name type="scientific">Phaeomoniella chlamydospora</name>
    <name type="common">Phaeoacremonium chlamydosporum</name>
    <dbReference type="NCBI Taxonomy" id="158046"/>
    <lineage>
        <taxon>Eukaryota</taxon>
        <taxon>Fungi</taxon>
        <taxon>Dikarya</taxon>
        <taxon>Ascomycota</taxon>
        <taxon>Pezizomycotina</taxon>
        <taxon>Eurotiomycetes</taxon>
        <taxon>Chaetothyriomycetidae</taxon>
        <taxon>Phaeomoniellales</taxon>
        <taxon>Phaeomoniellaceae</taxon>
        <taxon>Phaeomoniella</taxon>
    </lineage>
</organism>
<dbReference type="PANTHER" id="PTHR47783:SF1">
    <property type="entry name" value="ZN(II)2CYS6 TRANSCRIPTION FACTOR (EUROFUNG)"/>
    <property type="match status" value="1"/>
</dbReference>
<feature type="compositionally biased region" description="Low complexity" evidence="2">
    <location>
        <begin position="530"/>
        <end position="559"/>
    </location>
</feature>
<evidence type="ECO:0000259" key="3">
    <source>
        <dbReference type="SMART" id="SM00906"/>
    </source>
</evidence>
<keyword evidence="5" id="KW-1185">Reference proteome</keyword>
<dbReference type="EMBL" id="LCWF01000128">
    <property type="protein sequence ID" value="KKY18209.1"/>
    <property type="molecule type" value="Genomic_DNA"/>
</dbReference>
<feature type="region of interest" description="Disordered" evidence="2">
    <location>
        <begin position="288"/>
        <end position="312"/>
    </location>
</feature>
<accession>A0A0G2E697</accession>
<dbReference type="GO" id="GO:0006351">
    <property type="term" value="P:DNA-templated transcription"/>
    <property type="evidence" value="ECO:0007669"/>
    <property type="project" value="InterPro"/>
</dbReference>
<evidence type="ECO:0000313" key="5">
    <source>
        <dbReference type="Proteomes" id="UP000053317"/>
    </source>
</evidence>
<dbReference type="CDD" id="cd12148">
    <property type="entry name" value="fungal_TF_MHR"/>
    <property type="match status" value="1"/>
</dbReference>
<dbReference type="Pfam" id="PF04082">
    <property type="entry name" value="Fungal_trans"/>
    <property type="match status" value="1"/>
</dbReference>
<feature type="region of interest" description="Disordered" evidence="2">
    <location>
        <begin position="1"/>
        <end position="67"/>
    </location>
</feature>
<dbReference type="SMART" id="SM00906">
    <property type="entry name" value="Fungal_trans"/>
    <property type="match status" value="1"/>
</dbReference>